<evidence type="ECO:0000256" key="1">
    <source>
        <dbReference type="SAM" id="MobiDB-lite"/>
    </source>
</evidence>
<name>A0ABY3AYM6_9BACL</name>
<dbReference type="Proteomes" id="UP000319219">
    <property type="component" value="Unassembled WGS sequence"/>
</dbReference>
<comment type="caution">
    <text evidence="2">The sequence shown here is derived from an EMBL/GenBank/DDBJ whole genome shotgun (WGS) entry which is preliminary data.</text>
</comment>
<accession>A0ABY3AYM6</accession>
<evidence type="ECO:0008006" key="4">
    <source>
        <dbReference type="Google" id="ProtNLM"/>
    </source>
</evidence>
<dbReference type="EMBL" id="VIJZ01000012">
    <property type="protein sequence ID" value="TQR95485.1"/>
    <property type="molecule type" value="Genomic_DNA"/>
</dbReference>
<evidence type="ECO:0000313" key="2">
    <source>
        <dbReference type="EMBL" id="TQR95485.1"/>
    </source>
</evidence>
<reference evidence="2 3" key="1">
    <citation type="submission" date="2019-07" db="EMBL/GenBank/DDBJ databases">
        <title>Paenibacillus ottowii sp. nov. isolated from a fermentation system processing bovine manure.</title>
        <authorList>
            <person name="Velazquez L.F."/>
            <person name="Rajbanshi S."/>
            <person name="Guan S."/>
            <person name="Hinchee M."/>
            <person name="Welsh A."/>
        </authorList>
    </citation>
    <scope>NUCLEOTIDE SEQUENCE [LARGE SCALE GENOMIC DNA]</scope>
    <source>
        <strain evidence="2 3">MS2379</strain>
    </source>
</reference>
<gene>
    <name evidence="2" type="ORF">FKV70_22465</name>
</gene>
<protein>
    <recommendedName>
        <fullName evidence="4">YtxH domain-containing protein</fullName>
    </recommendedName>
</protein>
<sequence>MAKSPLGIIFAATALVFAVSPEARKAARQLAVKGAGIVLELADQVKDRTRELPSAEATIKEENDSEHHLLP</sequence>
<dbReference type="RefSeq" id="WP_063210707.1">
    <property type="nucleotide sequence ID" value="NZ_VIJZ01000012.1"/>
</dbReference>
<organism evidence="2 3">
    <name type="scientific">Paenibacillus ottowii</name>
    <dbReference type="NCBI Taxonomy" id="2315729"/>
    <lineage>
        <taxon>Bacteria</taxon>
        <taxon>Bacillati</taxon>
        <taxon>Bacillota</taxon>
        <taxon>Bacilli</taxon>
        <taxon>Bacillales</taxon>
        <taxon>Paenibacillaceae</taxon>
        <taxon>Paenibacillus</taxon>
    </lineage>
</organism>
<proteinExistence type="predicted"/>
<keyword evidence="3" id="KW-1185">Reference proteome</keyword>
<evidence type="ECO:0000313" key="3">
    <source>
        <dbReference type="Proteomes" id="UP000319219"/>
    </source>
</evidence>
<feature type="region of interest" description="Disordered" evidence="1">
    <location>
        <begin position="50"/>
        <end position="71"/>
    </location>
</feature>